<gene>
    <name evidence="2" type="ORF">WICPIJ_006398</name>
</gene>
<dbReference type="AlphaFoldDB" id="A0A9P8Q4H8"/>
<feature type="non-terminal residue" evidence="2">
    <location>
        <position position="96"/>
    </location>
</feature>
<feature type="non-terminal residue" evidence="2">
    <location>
        <position position="1"/>
    </location>
</feature>
<organism evidence="2 3">
    <name type="scientific">Wickerhamomyces pijperi</name>
    <name type="common">Yeast</name>
    <name type="synonym">Pichia pijperi</name>
    <dbReference type="NCBI Taxonomy" id="599730"/>
    <lineage>
        <taxon>Eukaryota</taxon>
        <taxon>Fungi</taxon>
        <taxon>Dikarya</taxon>
        <taxon>Ascomycota</taxon>
        <taxon>Saccharomycotina</taxon>
        <taxon>Saccharomycetes</taxon>
        <taxon>Phaffomycetales</taxon>
        <taxon>Wickerhamomycetaceae</taxon>
        <taxon>Wickerhamomyces</taxon>
    </lineage>
</organism>
<evidence type="ECO:0000256" key="1">
    <source>
        <dbReference type="SAM" id="MobiDB-lite"/>
    </source>
</evidence>
<feature type="compositionally biased region" description="Polar residues" evidence="1">
    <location>
        <begin position="36"/>
        <end position="54"/>
    </location>
</feature>
<dbReference type="OrthoDB" id="983479at2759"/>
<evidence type="ECO:0000313" key="3">
    <source>
        <dbReference type="Proteomes" id="UP000774326"/>
    </source>
</evidence>
<keyword evidence="3" id="KW-1185">Reference proteome</keyword>
<reference evidence="2" key="2">
    <citation type="submission" date="2021-01" db="EMBL/GenBank/DDBJ databases">
        <authorList>
            <person name="Schikora-Tamarit M.A."/>
        </authorList>
    </citation>
    <scope>NUCLEOTIDE SEQUENCE</scope>
    <source>
        <strain evidence="2">CBS2887</strain>
    </source>
</reference>
<feature type="compositionally biased region" description="Acidic residues" evidence="1">
    <location>
        <begin position="8"/>
        <end position="23"/>
    </location>
</feature>
<name>A0A9P8Q4H8_WICPI</name>
<evidence type="ECO:0000313" key="2">
    <source>
        <dbReference type="EMBL" id="KAH3682634.1"/>
    </source>
</evidence>
<reference evidence="2" key="1">
    <citation type="journal article" date="2021" name="Open Biol.">
        <title>Shared evolutionary footprints suggest mitochondrial oxidative damage underlies multiple complex I losses in fungi.</title>
        <authorList>
            <person name="Schikora-Tamarit M.A."/>
            <person name="Marcet-Houben M."/>
            <person name="Nosek J."/>
            <person name="Gabaldon T."/>
        </authorList>
    </citation>
    <scope>NUCLEOTIDE SEQUENCE</scope>
    <source>
        <strain evidence="2">CBS2887</strain>
    </source>
</reference>
<dbReference type="EMBL" id="JAEUBG010003546">
    <property type="protein sequence ID" value="KAH3682634.1"/>
    <property type="molecule type" value="Genomic_DNA"/>
</dbReference>
<sequence length="96" mass="10106">KNHPNVLEWDDGATEVEVEDSADSDSNNFFSKWEKPSSTPSPLGSRPITPSNKSAVDKPATTLLGSKPRVVQKTGLGAKKSILGGSSANRSKAKLG</sequence>
<protein>
    <submittedName>
        <fullName evidence="2">Uncharacterized protein</fullName>
    </submittedName>
</protein>
<feature type="region of interest" description="Disordered" evidence="1">
    <location>
        <begin position="1"/>
        <end position="96"/>
    </location>
</feature>
<comment type="caution">
    <text evidence="2">The sequence shown here is derived from an EMBL/GenBank/DDBJ whole genome shotgun (WGS) entry which is preliminary data.</text>
</comment>
<dbReference type="Proteomes" id="UP000774326">
    <property type="component" value="Unassembled WGS sequence"/>
</dbReference>
<accession>A0A9P8Q4H8</accession>
<proteinExistence type="predicted"/>